<evidence type="ECO:0000313" key="2">
    <source>
        <dbReference type="EMBL" id="RDH88627.1"/>
    </source>
</evidence>
<sequence length="327" mass="36474">MKGTVSQPSTNILSDRRGFQRSFLNALAIILSSLLLSACGAGASKIKLTNGHMDKLRLAFVGREFVFRTDWHSKMVIYKGKPVHWYATHYNQSPHDKKEQQKLGKFQARGGDIATFTNVRPWTHHALALYFKNQQGNRGLLRISTPNKDSWGSEFYEDMTNQTATVDWIEDQLTNATIKFLDKTETGTTEIPAALPTPPTQPELTPVAPVAPAPVQMAEPSISRLTVTATQSRVRHGEVLKLQLDYTIDAADGKPVQVTESRNLVFNSKALPGYPKERQETRSSGKHATSFRQKIPSRATPGIYTYKGEVCIQTGCTSRLVRFTIEP</sequence>
<dbReference type="Proteomes" id="UP000254771">
    <property type="component" value="Unassembled WGS sequence"/>
</dbReference>
<protein>
    <submittedName>
        <fullName evidence="2">Uncharacterized protein</fullName>
    </submittedName>
</protein>
<feature type="region of interest" description="Disordered" evidence="1">
    <location>
        <begin position="271"/>
        <end position="293"/>
    </location>
</feature>
<gene>
    <name evidence="2" type="ORF">DIZ78_01470</name>
</gene>
<proteinExistence type="predicted"/>
<reference evidence="2 3" key="1">
    <citation type="journal article" date="2018" name="ISME J.">
        <title>Endosymbiont genomes yield clues of tubeworm success.</title>
        <authorList>
            <person name="Li Y."/>
            <person name="Liles M.R."/>
            <person name="Halanych K.M."/>
        </authorList>
    </citation>
    <scope>NUCLEOTIDE SEQUENCE [LARGE SCALE GENOMIC DNA]</scope>
    <source>
        <strain evidence="2">A1462</strain>
    </source>
</reference>
<name>A0A370DTR4_9GAMM</name>
<evidence type="ECO:0000313" key="3">
    <source>
        <dbReference type="Proteomes" id="UP000254771"/>
    </source>
</evidence>
<dbReference type="EMBL" id="QFXE01000001">
    <property type="protein sequence ID" value="RDH88627.1"/>
    <property type="molecule type" value="Genomic_DNA"/>
</dbReference>
<keyword evidence="3" id="KW-1185">Reference proteome</keyword>
<accession>A0A370DTR4</accession>
<dbReference type="AlphaFoldDB" id="A0A370DTR4"/>
<organism evidence="2 3">
    <name type="scientific">endosymbiont of Escarpia spicata</name>
    <dbReference type="NCBI Taxonomy" id="2200908"/>
    <lineage>
        <taxon>Bacteria</taxon>
        <taxon>Pseudomonadati</taxon>
        <taxon>Pseudomonadota</taxon>
        <taxon>Gammaproteobacteria</taxon>
        <taxon>sulfur-oxidizing symbionts</taxon>
    </lineage>
</organism>
<comment type="caution">
    <text evidence="2">The sequence shown here is derived from an EMBL/GenBank/DDBJ whole genome shotgun (WGS) entry which is preliminary data.</text>
</comment>
<evidence type="ECO:0000256" key="1">
    <source>
        <dbReference type="SAM" id="MobiDB-lite"/>
    </source>
</evidence>